<evidence type="ECO:0000256" key="7">
    <source>
        <dbReference type="ARBA" id="ARBA00022989"/>
    </source>
</evidence>
<comment type="function">
    <text evidence="10 11">Polymerizes chitin, a structural polymer of the cell wall and septum, by transferring the sugar moiety of UDP-GlcNAc to the non-reducing end of the growing chitin polymer.</text>
</comment>
<evidence type="ECO:0000256" key="9">
    <source>
        <dbReference type="ARBA" id="ARBA00023316"/>
    </source>
</evidence>
<accession>A0A1X2HRX9</accession>
<keyword evidence="4 11" id="KW-0328">Glycosyltransferase</keyword>
<dbReference type="InterPro" id="IPR029044">
    <property type="entry name" value="Nucleotide-diphossugar_trans"/>
</dbReference>
<dbReference type="STRING" id="13706.A0A1X2HRX9"/>
<dbReference type="GO" id="GO:0006031">
    <property type="term" value="P:chitin biosynthetic process"/>
    <property type="evidence" value="ECO:0007669"/>
    <property type="project" value="UniProtKB-UniRule"/>
</dbReference>
<feature type="transmembrane region" description="Helical" evidence="11">
    <location>
        <begin position="787"/>
        <end position="808"/>
    </location>
</feature>
<feature type="region of interest" description="Disordered" evidence="12">
    <location>
        <begin position="21"/>
        <end position="111"/>
    </location>
</feature>
<dbReference type="OrthoDB" id="26569at2759"/>
<evidence type="ECO:0000256" key="3">
    <source>
        <dbReference type="ARBA" id="ARBA00022475"/>
    </source>
</evidence>
<feature type="transmembrane region" description="Helical" evidence="11">
    <location>
        <begin position="574"/>
        <end position="596"/>
    </location>
</feature>
<feature type="transmembrane region" description="Helical" evidence="11">
    <location>
        <begin position="608"/>
        <end position="635"/>
    </location>
</feature>
<dbReference type="GO" id="GO:0005886">
    <property type="term" value="C:plasma membrane"/>
    <property type="evidence" value="ECO:0007669"/>
    <property type="project" value="UniProtKB-SubCell"/>
</dbReference>
<evidence type="ECO:0000256" key="6">
    <source>
        <dbReference type="ARBA" id="ARBA00022692"/>
    </source>
</evidence>
<dbReference type="PANTHER" id="PTHR22914">
    <property type="entry name" value="CHITIN SYNTHASE"/>
    <property type="match status" value="1"/>
</dbReference>
<protein>
    <recommendedName>
        <fullName evidence="2 11">Chitin synthase</fullName>
        <ecNumber evidence="2 11">2.4.1.16</ecNumber>
    </recommendedName>
</protein>
<name>A0A1X2HRX9_SYNRA</name>
<evidence type="ECO:0000313" key="15">
    <source>
        <dbReference type="Proteomes" id="UP000242180"/>
    </source>
</evidence>
<dbReference type="CDD" id="cd04190">
    <property type="entry name" value="Chitin_synth_C"/>
    <property type="match status" value="1"/>
</dbReference>
<keyword evidence="7 11" id="KW-1133">Transmembrane helix</keyword>
<dbReference type="Proteomes" id="UP000242180">
    <property type="component" value="Unassembled WGS sequence"/>
</dbReference>
<evidence type="ECO:0000256" key="2">
    <source>
        <dbReference type="ARBA" id="ARBA00012543"/>
    </source>
</evidence>
<dbReference type="InterPro" id="IPR013616">
    <property type="entry name" value="Chitin_synth_N"/>
</dbReference>
<dbReference type="EMBL" id="MCGN01000001">
    <property type="protein sequence ID" value="ORZ02340.1"/>
    <property type="molecule type" value="Genomic_DNA"/>
</dbReference>
<comment type="caution">
    <text evidence="14">The sequence shown here is derived from an EMBL/GenBank/DDBJ whole genome shotgun (WGS) entry which is preliminary data.</text>
</comment>
<organism evidence="14 15">
    <name type="scientific">Syncephalastrum racemosum</name>
    <name type="common">Filamentous fungus</name>
    <dbReference type="NCBI Taxonomy" id="13706"/>
    <lineage>
        <taxon>Eukaryota</taxon>
        <taxon>Fungi</taxon>
        <taxon>Fungi incertae sedis</taxon>
        <taxon>Mucoromycota</taxon>
        <taxon>Mucoromycotina</taxon>
        <taxon>Mucoromycetes</taxon>
        <taxon>Mucorales</taxon>
        <taxon>Syncephalastraceae</taxon>
        <taxon>Syncephalastrum</taxon>
    </lineage>
</organism>
<feature type="transmembrane region" description="Helical" evidence="11">
    <location>
        <begin position="820"/>
        <end position="846"/>
    </location>
</feature>
<feature type="transmembrane region" description="Helical" evidence="11">
    <location>
        <begin position="530"/>
        <end position="554"/>
    </location>
</feature>
<keyword evidence="6 11" id="KW-0812">Transmembrane</keyword>
<sequence length="851" mass="96709">MYPHQSPPPVHNQYPMQETHFSPRHVDRGSPFGDPYNHNEQDSFHTPGYDNQPLLQSHMSPGTPGTPGSGGMNFRRPFNDQSPGSPHPQFGGAPGSPMMYGGAPRRQPRRYKTTKKVKLTRGNLVLDCPVPTRLLRSVPKRDTKEFTHMRYTAATCDPKDFASQGYTLRQQLLERHTELFIVLTMYNEDEVLFARTMHGVMKNIAHLCGRDRSKTWGPEGWKKVTVCVVSDGRNKINHRTLNLLAALGVYQEGVAKNVVGEKEVTAHIYEYTTQLSVDPEMKFKGADKGLTPCQMLFCLKEKNQKKINSHRWFFQAFGPLINPHVCVLIDVGTRPGGTSIYHLWKAFDINSNIAGACGEIRAMTGTAGVALLNPLVAAQNFEYKMSNILDKPLESVFGYISVLPGAFSAYRYTALQNDVNGHGPLEKYFLGETMHGGDADIFTANMYLAEDRILCYELVAKKHAHYVLHYVNSSYGETDVPDRVPELISQRRRWLNGSFFAGAYALWHWRKVWSSDHSFFRKLVFMVEDFYNTINMIFSWFAIGNFYLTFYILTQALSSDDLDPKPFSGTIANIIHLVLNYLYCLLMIIQFIIALGNRPQGSKWAYTLSMIFFGLVMGYMMFATVWITVVGVTAAIEDSHGSITAMLGQELFRNIIVSVCATYVMYFVASFMFMDPWHMFTSFVQYIFLAPSYINVLNVYAFCNIHDVSWGTKGDSKINTDLGVVKHNKDEAGEHTAEVELPTEEKDLNAAYEEACMELQRKPEAHEEHRDAQTKQEDYYRSFRTRLVLFWIISNLILIVAITSAADYKWFGDYQTRSTLYLGVILWCVAGLSLIRFCGATLYLIFKIFTG</sequence>
<dbReference type="PANTHER" id="PTHR22914:SF9">
    <property type="entry name" value="CHITIN SYNTHASE 1"/>
    <property type="match status" value="1"/>
</dbReference>
<dbReference type="OMA" id="QNMNRGP"/>
<dbReference type="FunCoup" id="A0A1X2HRX9">
    <property type="interactions" value="62"/>
</dbReference>
<evidence type="ECO:0000256" key="8">
    <source>
        <dbReference type="ARBA" id="ARBA00023136"/>
    </source>
</evidence>
<dbReference type="InterPro" id="IPR004835">
    <property type="entry name" value="Chitin_synth"/>
</dbReference>
<evidence type="ECO:0000256" key="10">
    <source>
        <dbReference type="ARBA" id="ARBA00024009"/>
    </source>
</evidence>
<comment type="similarity">
    <text evidence="11">Belongs to the chitin synthase family.</text>
</comment>
<reference evidence="14 15" key="1">
    <citation type="submission" date="2016-07" db="EMBL/GenBank/DDBJ databases">
        <title>Pervasive Adenine N6-methylation of Active Genes in Fungi.</title>
        <authorList>
            <consortium name="DOE Joint Genome Institute"/>
            <person name="Mondo S.J."/>
            <person name="Dannebaum R.O."/>
            <person name="Kuo R.C."/>
            <person name="Labutti K."/>
            <person name="Haridas S."/>
            <person name="Kuo A."/>
            <person name="Salamov A."/>
            <person name="Ahrendt S.R."/>
            <person name="Lipzen A."/>
            <person name="Sullivan W."/>
            <person name="Andreopoulos W.B."/>
            <person name="Clum A."/>
            <person name="Lindquist E."/>
            <person name="Daum C."/>
            <person name="Ramamoorthy G.K."/>
            <person name="Gryganskyi A."/>
            <person name="Culley D."/>
            <person name="Magnuson J.K."/>
            <person name="James T.Y."/>
            <person name="O'Malley M.A."/>
            <person name="Stajich J.E."/>
            <person name="Spatafora J.W."/>
            <person name="Visel A."/>
            <person name="Grigoriev I.V."/>
        </authorList>
    </citation>
    <scope>NUCLEOTIDE SEQUENCE [LARGE SCALE GENOMIC DNA]</scope>
    <source>
        <strain evidence="14 15">NRRL 2496</strain>
    </source>
</reference>
<evidence type="ECO:0000313" key="14">
    <source>
        <dbReference type="EMBL" id="ORZ02340.1"/>
    </source>
</evidence>
<dbReference type="GO" id="GO:0004100">
    <property type="term" value="F:chitin synthase activity"/>
    <property type="evidence" value="ECO:0007669"/>
    <property type="project" value="UniProtKB-UniRule"/>
</dbReference>
<comment type="catalytic activity">
    <reaction evidence="11">
        <text>[(1-&gt;4)-N-acetyl-beta-D-glucosaminyl](n) + UDP-N-acetyl-alpha-D-glucosamine = [(1-&gt;4)-N-acetyl-beta-D-glucosaminyl](n+1) + UDP + H(+)</text>
        <dbReference type="Rhea" id="RHEA:16637"/>
        <dbReference type="Rhea" id="RHEA-COMP:9593"/>
        <dbReference type="Rhea" id="RHEA-COMP:9595"/>
        <dbReference type="ChEBI" id="CHEBI:15378"/>
        <dbReference type="ChEBI" id="CHEBI:17029"/>
        <dbReference type="ChEBI" id="CHEBI:57705"/>
        <dbReference type="ChEBI" id="CHEBI:58223"/>
        <dbReference type="EC" id="2.4.1.16"/>
    </reaction>
</comment>
<dbReference type="SUPFAM" id="SSF53448">
    <property type="entry name" value="Nucleotide-diphospho-sugar transferases"/>
    <property type="match status" value="1"/>
</dbReference>
<evidence type="ECO:0000256" key="11">
    <source>
        <dbReference type="RuleBase" id="RU366040"/>
    </source>
</evidence>
<dbReference type="Pfam" id="PF08407">
    <property type="entry name" value="Chitin_synth_1N"/>
    <property type="match status" value="1"/>
</dbReference>
<evidence type="ECO:0000259" key="13">
    <source>
        <dbReference type="Pfam" id="PF08407"/>
    </source>
</evidence>
<keyword evidence="5 11" id="KW-0808">Transferase</keyword>
<gene>
    <name evidence="14" type="ORF">BCR43DRAFT_481397</name>
</gene>
<dbReference type="InParanoid" id="A0A1X2HRX9"/>
<feature type="domain" description="Chitin synthase N-terminal" evidence="13">
    <location>
        <begin position="112"/>
        <end position="178"/>
    </location>
</feature>
<dbReference type="GO" id="GO:0030428">
    <property type="term" value="C:cell septum"/>
    <property type="evidence" value="ECO:0007669"/>
    <property type="project" value="TreeGrafter"/>
</dbReference>
<comment type="subcellular location">
    <subcellularLocation>
        <location evidence="1 11">Cell membrane</location>
        <topology evidence="1 11">Multi-pass membrane protein</topology>
    </subcellularLocation>
</comment>
<keyword evidence="9 11" id="KW-0961">Cell wall biogenesis/degradation</keyword>
<proteinExistence type="inferred from homology"/>
<dbReference type="AlphaFoldDB" id="A0A1X2HRX9"/>
<evidence type="ECO:0000256" key="1">
    <source>
        <dbReference type="ARBA" id="ARBA00004651"/>
    </source>
</evidence>
<evidence type="ECO:0000256" key="4">
    <source>
        <dbReference type="ARBA" id="ARBA00022676"/>
    </source>
</evidence>
<dbReference type="Pfam" id="PF01644">
    <property type="entry name" value="Chitin_synth_1"/>
    <property type="match status" value="1"/>
</dbReference>
<keyword evidence="8 11" id="KW-0472">Membrane</keyword>
<keyword evidence="3 11" id="KW-1003">Cell membrane</keyword>
<evidence type="ECO:0000256" key="5">
    <source>
        <dbReference type="ARBA" id="ARBA00022679"/>
    </source>
</evidence>
<feature type="transmembrane region" description="Helical" evidence="11">
    <location>
        <begin position="655"/>
        <end position="674"/>
    </location>
</feature>
<keyword evidence="15" id="KW-1185">Reference proteome</keyword>
<dbReference type="EC" id="2.4.1.16" evidence="2 11"/>
<evidence type="ECO:0000256" key="12">
    <source>
        <dbReference type="SAM" id="MobiDB-lite"/>
    </source>
</evidence>
<dbReference type="GO" id="GO:0071555">
    <property type="term" value="P:cell wall organization"/>
    <property type="evidence" value="ECO:0007669"/>
    <property type="project" value="UniProtKB-KW"/>
</dbReference>